<evidence type="ECO:0000259" key="7">
    <source>
        <dbReference type="PROSITE" id="PS51198"/>
    </source>
</evidence>
<dbReference type="InterPro" id="IPR000212">
    <property type="entry name" value="DNA_helicase_UvrD/REP"/>
</dbReference>
<dbReference type="PANTHER" id="PTHR11070:SF45">
    <property type="entry name" value="DNA 3'-5' HELICASE"/>
    <property type="match status" value="1"/>
</dbReference>
<evidence type="ECO:0000256" key="5">
    <source>
        <dbReference type="PROSITE-ProRule" id="PRU00560"/>
    </source>
</evidence>
<dbReference type="GO" id="GO:0003677">
    <property type="term" value="F:DNA binding"/>
    <property type="evidence" value="ECO:0007669"/>
    <property type="project" value="InterPro"/>
</dbReference>
<dbReference type="InterPro" id="IPR027417">
    <property type="entry name" value="P-loop_NTPase"/>
</dbReference>
<evidence type="ECO:0000256" key="6">
    <source>
        <dbReference type="SAM" id="MobiDB-lite"/>
    </source>
</evidence>
<dbReference type="PATRIC" id="fig|1300344.3.peg.801"/>
<dbReference type="GO" id="GO:0005829">
    <property type="term" value="C:cytosol"/>
    <property type="evidence" value="ECO:0007669"/>
    <property type="project" value="TreeGrafter"/>
</dbReference>
<dbReference type="STRING" id="1300344.I598_0796"/>
<dbReference type="PANTHER" id="PTHR11070">
    <property type="entry name" value="UVRD / RECB / PCRA DNA HELICASE FAMILY MEMBER"/>
    <property type="match status" value="1"/>
</dbReference>
<organism evidence="8 9">
    <name type="scientific">Isoptericola dokdonensis DS-3</name>
    <dbReference type="NCBI Taxonomy" id="1300344"/>
    <lineage>
        <taxon>Bacteria</taxon>
        <taxon>Bacillati</taxon>
        <taxon>Actinomycetota</taxon>
        <taxon>Actinomycetes</taxon>
        <taxon>Micrococcales</taxon>
        <taxon>Promicromonosporaceae</taxon>
        <taxon>Isoptericola</taxon>
    </lineage>
</organism>
<proteinExistence type="predicted"/>
<feature type="domain" description="UvrD-like helicase ATP-binding" evidence="7">
    <location>
        <begin position="195"/>
        <end position="638"/>
    </location>
</feature>
<dbReference type="InterPro" id="IPR014016">
    <property type="entry name" value="UvrD-like_ATP-bd"/>
</dbReference>
<gene>
    <name evidence="8" type="primary">helD_1</name>
    <name evidence="8" type="ORF">I598_0796</name>
</gene>
<dbReference type="EC" id="3.6.4.12" evidence="8"/>
<dbReference type="PROSITE" id="PS51198">
    <property type="entry name" value="UVRD_HELICASE_ATP_BIND"/>
    <property type="match status" value="1"/>
</dbReference>
<feature type="binding site" evidence="5">
    <location>
        <begin position="216"/>
        <end position="223"/>
    </location>
    <ligand>
        <name>ATP</name>
        <dbReference type="ChEBI" id="CHEBI:30616"/>
    </ligand>
</feature>
<dbReference type="OrthoDB" id="9787585at2"/>
<sequence>MPPQTLPLFALPAARAAQADPALVAADEKHLTAIATHLAATADDVRDRLDAARRLPAGRGQAAFDRDQEVHRLSGRLRLLERYGVDLCLGRMVPADGGDPVYVGRLGLTAADGRTLLVDWRSAAAEPFFRATHADPRGLSSRRRYRWADRRVVDYWDEVLTLDGDTTGLAPDDDSAFFGSLATSRTEQMRDVLGTLAADQDAVVRAPARGALVVDGGPGTGKTVVALHRAAYLLHADPAVGGRHGGVLVVGPHDGYLAYVADVLPSLGEDGVRLGTPTDLVPEGATARPEPDPRVAALKGDARMVDALDPAVALHENPPTSTLLVETPWADVVVTPRDWAEAFAAPDPGTPHDDARDEIWSALLDLLVDQATDALDGGRASAFDDEGWGRDQERDDGAERGSDGDDDQFDAYGLAGEDPTTGLRRALEGSAELVRALDRAWPLLDPADVVGDLWTVPAYLRRCAPWLTAEEADLLRRDDPHAWTTADLPLLDAARRRVGDPRAVRERRRHEAERAAERARMDDVVEHLLATDDSDLGVMSMLRGQDLRTALDEPAVVAGTAADAWAGPFSHVVVDEAQELTDAQWRTILARCPSGSLTVVGDRAQARHGFTETWAQRLARVGVRDVAQATLTISYRTPAEIMAVAGPVVRAAIPDANVPTSVRSTGTAVRHGSARDLEHVVDAWLDDHADGTVCVVAADPGTAPDRPRVHRLTPELTKGLEFDLVVLIDPASWGDGVTGAVDRYVAMTRATAELVVLT</sequence>
<evidence type="ECO:0000256" key="4">
    <source>
        <dbReference type="ARBA" id="ARBA00022840"/>
    </source>
</evidence>
<dbReference type="EMBL" id="CP014209">
    <property type="protein sequence ID" value="ANC30372.1"/>
    <property type="molecule type" value="Genomic_DNA"/>
</dbReference>
<evidence type="ECO:0000313" key="9">
    <source>
        <dbReference type="Proteomes" id="UP000076794"/>
    </source>
</evidence>
<keyword evidence="2 5" id="KW-0378">Hydrolase</keyword>
<dbReference type="Proteomes" id="UP000076794">
    <property type="component" value="Chromosome"/>
</dbReference>
<dbReference type="GO" id="GO:0016787">
    <property type="term" value="F:hydrolase activity"/>
    <property type="evidence" value="ECO:0007669"/>
    <property type="project" value="UniProtKB-UniRule"/>
</dbReference>
<dbReference type="GO" id="GO:0005524">
    <property type="term" value="F:ATP binding"/>
    <property type="evidence" value="ECO:0007669"/>
    <property type="project" value="UniProtKB-UniRule"/>
</dbReference>
<dbReference type="Gene3D" id="3.40.50.300">
    <property type="entry name" value="P-loop containing nucleotide triphosphate hydrolases"/>
    <property type="match status" value="2"/>
</dbReference>
<keyword evidence="1 5" id="KW-0547">Nucleotide-binding</keyword>
<dbReference type="GO" id="GO:0000725">
    <property type="term" value="P:recombinational repair"/>
    <property type="evidence" value="ECO:0007669"/>
    <property type="project" value="TreeGrafter"/>
</dbReference>
<dbReference type="SUPFAM" id="SSF52540">
    <property type="entry name" value="P-loop containing nucleoside triphosphate hydrolases"/>
    <property type="match status" value="1"/>
</dbReference>
<name>A0A168ERB9_9MICO</name>
<protein>
    <submittedName>
        <fullName evidence="8">Helicase IV</fullName>
        <ecNumber evidence="8">3.6.4.12</ecNumber>
    </submittedName>
</protein>
<keyword evidence="9" id="KW-1185">Reference proteome</keyword>
<feature type="region of interest" description="Disordered" evidence="6">
    <location>
        <begin position="377"/>
        <end position="421"/>
    </location>
</feature>
<keyword evidence="3 5" id="KW-0347">Helicase</keyword>
<evidence type="ECO:0000256" key="3">
    <source>
        <dbReference type="ARBA" id="ARBA00022806"/>
    </source>
</evidence>
<dbReference type="KEGG" id="ido:I598_0796"/>
<evidence type="ECO:0000256" key="2">
    <source>
        <dbReference type="ARBA" id="ARBA00022801"/>
    </source>
</evidence>
<keyword evidence="4 5" id="KW-0067">ATP-binding</keyword>
<dbReference type="RefSeq" id="WP_068201461.1">
    <property type="nucleotide sequence ID" value="NZ_CP014209.1"/>
</dbReference>
<feature type="compositionally biased region" description="Basic and acidic residues" evidence="6">
    <location>
        <begin position="387"/>
        <end position="403"/>
    </location>
</feature>
<dbReference type="GO" id="GO:0043138">
    <property type="term" value="F:3'-5' DNA helicase activity"/>
    <property type="evidence" value="ECO:0007669"/>
    <property type="project" value="TreeGrafter"/>
</dbReference>
<dbReference type="AlphaFoldDB" id="A0A168ERB9"/>
<evidence type="ECO:0000313" key="8">
    <source>
        <dbReference type="EMBL" id="ANC30372.1"/>
    </source>
</evidence>
<reference evidence="8 9" key="1">
    <citation type="submission" date="2016-01" db="EMBL/GenBank/DDBJ databases">
        <title>Complete genome sequence of a soil Actinobacterium, Isoptericola dokdonensis DS-3.</title>
        <authorList>
            <person name="Kwon S.-K."/>
            <person name="Kim J.F."/>
        </authorList>
    </citation>
    <scope>NUCLEOTIDE SEQUENCE [LARGE SCALE GENOMIC DNA]</scope>
    <source>
        <strain evidence="8 9">DS-3</strain>
    </source>
</reference>
<accession>A0A168ERB9</accession>
<evidence type="ECO:0000256" key="1">
    <source>
        <dbReference type="ARBA" id="ARBA00022741"/>
    </source>
</evidence>
<dbReference type="NCBIfam" id="NF041254">
    <property type="entry name" value="motor_HelR"/>
    <property type="match status" value="1"/>
</dbReference>